<reference evidence="2 3" key="1">
    <citation type="journal article" date="2022" name="Nat. Genet.">
        <title>Improved pea reference genome and pan-genome highlight genomic features and evolutionary characteristics.</title>
        <authorList>
            <person name="Yang T."/>
            <person name="Liu R."/>
            <person name="Luo Y."/>
            <person name="Hu S."/>
            <person name="Wang D."/>
            <person name="Wang C."/>
            <person name="Pandey M.K."/>
            <person name="Ge S."/>
            <person name="Xu Q."/>
            <person name="Li N."/>
            <person name="Li G."/>
            <person name="Huang Y."/>
            <person name="Saxena R.K."/>
            <person name="Ji Y."/>
            <person name="Li M."/>
            <person name="Yan X."/>
            <person name="He Y."/>
            <person name="Liu Y."/>
            <person name="Wang X."/>
            <person name="Xiang C."/>
            <person name="Varshney R.K."/>
            <person name="Ding H."/>
            <person name="Gao S."/>
            <person name="Zong X."/>
        </authorList>
    </citation>
    <scope>NUCLEOTIDE SEQUENCE [LARGE SCALE GENOMIC DNA]</scope>
    <source>
        <strain evidence="2 3">cv. Zhongwan 6</strain>
    </source>
</reference>
<dbReference type="AlphaFoldDB" id="A0A9D4ZT46"/>
<gene>
    <name evidence="2" type="ORF">KIW84_070054</name>
</gene>
<dbReference type="InterPro" id="IPR045529">
    <property type="entry name" value="DUF6469"/>
</dbReference>
<feature type="domain" description="DUF6469" evidence="1">
    <location>
        <begin position="52"/>
        <end position="116"/>
    </location>
</feature>
<sequence length="228" mass="25772">MLRIRGFIVYIVDSIGLSFDSVKQYLNSFVPPLLEETRAQICSCIEIISSSPHAQVFSLQHSHSLQHGSNLHRVETGSFSGDEKELYKSGAVFILADFKPQTVNDFKRYGNWWHLVFSVDSIGLSFDSAKQYLNSFVPPLLEETRAQLCSCIEIISSSPHAQVFSLQHSHSLQHGSNLHRVETGSFSGDEKQLYKSGAIFILADFKPQTVNDFKRYGNWWHLVFSVGI</sequence>
<keyword evidence="3" id="KW-1185">Reference proteome</keyword>
<evidence type="ECO:0000313" key="2">
    <source>
        <dbReference type="EMBL" id="KAI5382479.1"/>
    </source>
</evidence>
<comment type="caution">
    <text evidence="2">The sequence shown here is derived from an EMBL/GenBank/DDBJ whole genome shotgun (WGS) entry which is preliminary data.</text>
</comment>
<dbReference type="Gramene" id="Psat07G0005400-T1">
    <property type="protein sequence ID" value="KAI5382479.1"/>
    <property type="gene ID" value="KIW84_070054"/>
</dbReference>
<dbReference type="Proteomes" id="UP001058974">
    <property type="component" value="Chromosome 7"/>
</dbReference>
<evidence type="ECO:0000259" key="1">
    <source>
        <dbReference type="Pfam" id="PF20073"/>
    </source>
</evidence>
<organism evidence="2 3">
    <name type="scientific">Pisum sativum</name>
    <name type="common">Garden pea</name>
    <name type="synonym">Lathyrus oleraceus</name>
    <dbReference type="NCBI Taxonomy" id="3888"/>
    <lineage>
        <taxon>Eukaryota</taxon>
        <taxon>Viridiplantae</taxon>
        <taxon>Streptophyta</taxon>
        <taxon>Embryophyta</taxon>
        <taxon>Tracheophyta</taxon>
        <taxon>Spermatophyta</taxon>
        <taxon>Magnoliopsida</taxon>
        <taxon>eudicotyledons</taxon>
        <taxon>Gunneridae</taxon>
        <taxon>Pentapetalae</taxon>
        <taxon>rosids</taxon>
        <taxon>fabids</taxon>
        <taxon>Fabales</taxon>
        <taxon>Fabaceae</taxon>
        <taxon>Papilionoideae</taxon>
        <taxon>50 kb inversion clade</taxon>
        <taxon>NPAAA clade</taxon>
        <taxon>Hologalegina</taxon>
        <taxon>IRL clade</taxon>
        <taxon>Fabeae</taxon>
        <taxon>Lathyrus</taxon>
    </lineage>
</organism>
<accession>A0A9D4ZT46</accession>
<proteinExistence type="predicted"/>
<protein>
    <recommendedName>
        <fullName evidence="1">DUF6469 domain-containing protein</fullName>
    </recommendedName>
</protein>
<dbReference type="EMBL" id="JAMSHJ010000007">
    <property type="protein sequence ID" value="KAI5382479.1"/>
    <property type="molecule type" value="Genomic_DNA"/>
</dbReference>
<evidence type="ECO:0000313" key="3">
    <source>
        <dbReference type="Proteomes" id="UP001058974"/>
    </source>
</evidence>
<dbReference type="Pfam" id="PF20073">
    <property type="entry name" value="DUF6469"/>
    <property type="match status" value="1"/>
</dbReference>
<name>A0A9D4ZT46_PEA</name>